<evidence type="ECO:0000259" key="2">
    <source>
        <dbReference type="PROSITE" id="PS00028"/>
    </source>
</evidence>
<organism evidence="3 4">
    <name type="scientific">Trichinella nativa</name>
    <dbReference type="NCBI Taxonomy" id="6335"/>
    <lineage>
        <taxon>Eukaryota</taxon>
        <taxon>Metazoa</taxon>
        <taxon>Ecdysozoa</taxon>
        <taxon>Nematoda</taxon>
        <taxon>Enoplea</taxon>
        <taxon>Dorylaimia</taxon>
        <taxon>Trichinellida</taxon>
        <taxon>Trichinellidae</taxon>
        <taxon>Trichinella</taxon>
    </lineage>
</organism>
<reference evidence="3 4" key="1">
    <citation type="submission" date="2015-04" db="EMBL/GenBank/DDBJ databases">
        <title>Draft genome of the roundworm Trichinella nativa.</title>
        <authorList>
            <person name="Mitreva M."/>
        </authorList>
    </citation>
    <scope>NUCLEOTIDE SEQUENCE [LARGE SCALE GENOMIC DNA]</scope>
    <source>
        <strain evidence="3 4">ISS45</strain>
    </source>
</reference>
<comment type="caution">
    <text evidence="3">The sequence shown here is derived from an EMBL/GenBank/DDBJ whole genome shotgun (WGS) entry which is preliminary data.</text>
</comment>
<dbReference type="Proteomes" id="UP000243006">
    <property type="component" value="Unassembled WGS sequence"/>
</dbReference>
<feature type="domain" description="C2H2-type" evidence="2">
    <location>
        <begin position="242"/>
        <end position="264"/>
    </location>
</feature>
<evidence type="ECO:0000313" key="3">
    <source>
        <dbReference type="EMBL" id="OUC40558.1"/>
    </source>
</evidence>
<sequence length="311" mass="35902">MMLTQSTTLSVVLQERIHYSPLMRLVLDQSAAVRLFSSRWLLIFVDNFKACAFSHLCNFEISMNEPLTNCFQFIYSFYFSPSPISHCRRRQPVTQFYIVVVVAVACFDHQFNTKFQLHAQLESSFFTQCLFAHFVAPTTNPIISLRAFVHILPTLLNYQRLFLMHFFHIFPQIHNVTSEGVNRLLQLLPSALKIGLAPSSGQPRIADMEPSTGEQSLLSSSSGSGDRRRRKKAKKLDPPLPCATCGQTFDRRRQWYEHQLHSGHFQAQQQQQQHAACWWWGCVWCCWRFDCGQTESAACKWSSSKNSHGNW</sequence>
<dbReference type="PROSITE" id="PS00028">
    <property type="entry name" value="ZINC_FINGER_C2H2_1"/>
    <property type="match status" value="1"/>
</dbReference>
<evidence type="ECO:0000313" key="4">
    <source>
        <dbReference type="Proteomes" id="UP000243006"/>
    </source>
</evidence>
<name>A0A1Y3EBP4_9BILA</name>
<accession>A0A1Y3EBP4</accession>
<dbReference type="InterPro" id="IPR013087">
    <property type="entry name" value="Znf_C2H2_type"/>
</dbReference>
<dbReference type="EMBL" id="LVZM01022693">
    <property type="protein sequence ID" value="OUC40558.1"/>
    <property type="molecule type" value="Genomic_DNA"/>
</dbReference>
<dbReference type="AlphaFoldDB" id="A0A1Y3EBP4"/>
<protein>
    <recommendedName>
        <fullName evidence="2">C2H2-type domain-containing protein</fullName>
    </recommendedName>
</protein>
<proteinExistence type="predicted"/>
<evidence type="ECO:0000256" key="1">
    <source>
        <dbReference type="SAM" id="MobiDB-lite"/>
    </source>
</evidence>
<feature type="region of interest" description="Disordered" evidence="1">
    <location>
        <begin position="202"/>
        <end position="239"/>
    </location>
</feature>
<gene>
    <name evidence="3" type="ORF">D917_03981</name>
</gene>